<dbReference type="PANTHER" id="PTHR10201">
    <property type="entry name" value="MATRIX METALLOPROTEINASE"/>
    <property type="match status" value="1"/>
</dbReference>
<evidence type="ECO:0000256" key="10">
    <source>
        <dbReference type="ARBA" id="ARBA00023049"/>
    </source>
</evidence>
<dbReference type="SMART" id="SM00120">
    <property type="entry name" value="HX"/>
    <property type="match status" value="4"/>
</dbReference>
<name>A0ABM1YYI4_AEDAL</name>
<dbReference type="Gene3D" id="2.110.10.10">
    <property type="entry name" value="Hemopexin-like domain"/>
    <property type="match status" value="1"/>
</dbReference>
<sequence>MLYEHPFSYNLDFNQYGVQSSRKMFVSNVILLLVLTIFDGQIRGAPVEHRLEDVLIFDRDPDQPPNTVELADPTKPIKVPSISEDDAEVILKGLGYNESEPDEFGVSKRFNFGQDLSFEEMVRNFQRSVGLEETGQLNDETKVTMAAPHCGTRSAEKRGDNAKWAKRLISYRIRDYPAGASSSFVRSMMKRAFSEWSKVTNLDFVESNDRSADIEVNFGGDSHNRRDRRCTFDSSSTMAHAYYPEDGDLHFNSRYFFENSNYREDFLDTAMHEIGHSLGLEHTNQKGALMHPTDMNRYTEPQPDDVRRIQKLYGSRRGGRALGNTAAPRLCTVTKYDAVVDDSSGTWSILAGKYYYDPHASNPTGKLISSRWPGLPGDIDAAFRYPDGRVYFFKGDRFWRYRGNRLEAGYPRRISEGFPGLPNNIDGAFVDSRNKIFALKQNKYWVYNSNEKTVPSFTLSSLGLPNNIDAAIGTGNTFVVFKGNTFYKLQNGKFKDFKNKWMQC</sequence>
<accession>A0ABM1YYI4</accession>
<evidence type="ECO:0000256" key="1">
    <source>
        <dbReference type="ARBA" id="ARBA00001947"/>
    </source>
</evidence>
<evidence type="ECO:0000256" key="13">
    <source>
        <dbReference type="PROSITE-ProRule" id="PRU01011"/>
    </source>
</evidence>
<dbReference type="InterPro" id="IPR018487">
    <property type="entry name" value="Hemopexin-like_repeat"/>
</dbReference>
<dbReference type="InterPro" id="IPR006026">
    <property type="entry name" value="Peptidase_Metallo"/>
</dbReference>
<feature type="domain" description="Peptidase metallopeptidase" evidence="14">
    <location>
        <begin position="160"/>
        <end position="315"/>
    </location>
</feature>
<dbReference type="PROSITE" id="PS00024">
    <property type="entry name" value="HEMOPEXIN"/>
    <property type="match status" value="1"/>
</dbReference>
<dbReference type="InterPro" id="IPR033739">
    <property type="entry name" value="M10A_MMP"/>
</dbReference>
<evidence type="ECO:0000256" key="5">
    <source>
        <dbReference type="ARBA" id="ARBA00022729"/>
    </source>
</evidence>
<evidence type="ECO:0000256" key="9">
    <source>
        <dbReference type="ARBA" id="ARBA00022837"/>
    </source>
</evidence>
<keyword evidence="8" id="KW-0862">Zinc</keyword>
<dbReference type="PANTHER" id="PTHR10201:SF323">
    <property type="entry name" value="MATRIX METALLOPROTEINASE-21"/>
    <property type="match status" value="1"/>
</dbReference>
<evidence type="ECO:0000256" key="6">
    <source>
        <dbReference type="ARBA" id="ARBA00022737"/>
    </source>
</evidence>
<reference evidence="16" key="1">
    <citation type="journal article" date="2015" name="Proc. Natl. Acad. Sci. U.S.A.">
        <title>Genome sequence of the Asian Tiger mosquito, Aedes albopictus, reveals insights into its biology, genetics, and evolution.</title>
        <authorList>
            <person name="Chen X.G."/>
            <person name="Jiang X."/>
            <person name="Gu J."/>
            <person name="Xu M."/>
            <person name="Wu Y."/>
            <person name="Deng Y."/>
            <person name="Zhang C."/>
            <person name="Bonizzoni M."/>
            <person name="Dermauw W."/>
            <person name="Vontas J."/>
            <person name="Armbruster P."/>
            <person name="Huang X."/>
            <person name="Yang Y."/>
            <person name="Zhang H."/>
            <person name="He W."/>
            <person name="Peng H."/>
            <person name="Liu Y."/>
            <person name="Wu K."/>
            <person name="Chen J."/>
            <person name="Lirakis M."/>
            <person name="Topalis P."/>
            <person name="Van Leeuwen T."/>
            <person name="Hall A.B."/>
            <person name="Jiang X."/>
            <person name="Thorpe C."/>
            <person name="Mueller R.L."/>
            <person name="Sun C."/>
            <person name="Waterhouse R.M."/>
            <person name="Yan G."/>
            <person name="Tu Z.J."/>
            <person name="Fang X."/>
            <person name="James A.A."/>
        </authorList>
    </citation>
    <scope>NUCLEOTIDE SEQUENCE [LARGE SCALE GENOMIC DNA]</scope>
    <source>
        <strain evidence="16">Foshan</strain>
    </source>
</reference>
<evidence type="ECO:0000256" key="4">
    <source>
        <dbReference type="ARBA" id="ARBA00022723"/>
    </source>
</evidence>
<organism evidence="15 16">
    <name type="scientific">Aedes albopictus</name>
    <name type="common">Asian tiger mosquito</name>
    <name type="synonym">Stegomyia albopicta</name>
    <dbReference type="NCBI Taxonomy" id="7160"/>
    <lineage>
        <taxon>Eukaryota</taxon>
        <taxon>Metazoa</taxon>
        <taxon>Ecdysozoa</taxon>
        <taxon>Arthropoda</taxon>
        <taxon>Hexapoda</taxon>
        <taxon>Insecta</taxon>
        <taxon>Pterygota</taxon>
        <taxon>Neoptera</taxon>
        <taxon>Endopterygota</taxon>
        <taxon>Diptera</taxon>
        <taxon>Nematocera</taxon>
        <taxon>Culicoidea</taxon>
        <taxon>Culicidae</taxon>
        <taxon>Culicinae</taxon>
        <taxon>Aedini</taxon>
        <taxon>Aedes</taxon>
        <taxon>Stegomyia</taxon>
    </lineage>
</organism>
<dbReference type="InterPro" id="IPR001818">
    <property type="entry name" value="Pept_M10_metallopeptidase"/>
</dbReference>
<dbReference type="RefSeq" id="XP_029710388.2">
    <property type="nucleotide sequence ID" value="XM_029854528.2"/>
</dbReference>
<feature type="repeat" description="Hemopexin" evidence="13">
    <location>
        <begin position="376"/>
        <end position="421"/>
    </location>
</feature>
<proteinExistence type="inferred from homology"/>
<dbReference type="SUPFAM" id="SSF50923">
    <property type="entry name" value="Hemopexin-like domain"/>
    <property type="match status" value="1"/>
</dbReference>
<evidence type="ECO:0000256" key="12">
    <source>
        <dbReference type="ARBA" id="ARBA00023157"/>
    </source>
</evidence>
<keyword evidence="4" id="KW-0479">Metal-binding</keyword>
<dbReference type="CDD" id="cd00094">
    <property type="entry name" value="HX"/>
    <property type="match status" value="1"/>
</dbReference>
<dbReference type="CDD" id="cd04278">
    <property type="entry name" value="ZnMc_MMP"/>
    <property type="match status" value="1"/>
</dbReference>
<dbReference type="EnsemblMetazoa" id="AALFPA23_013253.R19188">
    <property type="protein sequence ID" value="AALFPA23_013253.P19188"/>
    <property type="gene ID" value="AALFPA23_013253"/>
</dbReference>
<evidence type="ECO:0000256" key="7">
    <source>
        <dbReference type="ARBA" id="ARBA00022801"/>
    </source>
</evidence>
<dbReference type="SMART" id="SM00235">
    <property type="entry name" value="ZnMc"/>
    <property type="match status" value="1"/>
</dbReference>
<evidence type="ECO:0000259" key="14">
    <source>
        <dbReference type="SMART" id="SM00235"/>
    </source>
</evidence>
<dbReference type="InterPro" id="IPR036375">
    <property type="entry name" value="Hemopexin-like_dom_sf"/>
</dbReference>
<keyword evidence="9" id="KW-0106">Calcium</keyword>
<dbReference type="SUPFAM" id="SSF55486">
    <property type="entry name" value="Metalloproteases ('zincins'), catalytic domain"/>
    <property type="match status" value="1"/>
</dbReference>
<evidence type="ECO:0000256" key="2">
    <source>
        <dbReference type="ARBA" id="ARBA00010370"/>
    </source>
</evidence>
<dbReference type="Pfam" id="PF00045">
    <property type="entry name" value="Hemopexin"/>
    <property type="match status" value="1"/>
</dbReference>
<protein>
    <recommendedName>
        <fullName evidence="14">Peptidase metallopeptidase domain-containing protein</fullName>
    </recommendedName>
</protein>
<keyword evidence="5" id="KW-0732">Signal</keyword>
<dbReference type="Proteomes" id="UP000069940">
    <property type="component" value="Unassembled WGS sequence"/>
</dbReference>
<evidence type="ECO:0000256" key="8">
    <source>
        <dbReference type="ARBA" id="ARBA00022833"/>
    </source>
</evidence>
<dbReference type="PROSITE" id="PS51642">
    <property type="entry name" value="HEMOPEXIN_2"/>
    <property type="match status" value="2"/>
</dbReference>
<dbReference type="InterPro" id="IPR024079">
    <property type="entry name" value="MetalloPept_cat_dom_sf"/>
</dbReference>
<reference evidence="15" key="2">
    <citation type="submission" date="2025-05" db="UniProtKB">
        <authorList>
            <consortium name="EnsemblMetazoa"/>
        </authorList>
    </citation>
    <scope>IDENTIFICATION</scope>
    <source>
        <strain evidence="15">Foshan</strain>
    </source>
</reference>
<dbReference type="SUPFAM" id="SSF47090">
    <property type="entry name" value="PGBD-like"/>
    <property type="match status" value="1"/>
</dbReference>
<comment type="cofactor">
    <cofactor evidence="1">
        <name>Zn(2+)</name>
        <dbReference type="ChEBI" id="CHEBI:29105"/>
    </cofactor>
</comment>
<evidence type="ECO:0000313" key="15">
    <source>
        <dbReference type="EnsemblMetazoa" id="AALFPA23_013253.P19188"/>
    </source>
</evidence>
<keyword evidence="3" id="KW-0645">Protease</keyword>
<keyword evidence="11" id="KW-0865">Zymogen</keyword>
<evidence type="ECO:0000256" key="11">
    <source>
        <dbReference type="ARBA" id="ARBA00023145"/>
    </source>
</evidence>
<dbReference type="Pfam" id="PF00413">
    <property type="entry name" value="Peptidase_M10"/>
    <property type="match status" value="1"/>
</dbReference>
<dbReference type="InterPro" id="IPR000585">
    <property type="entry name" value="Hemopexin-like_dom"/>
</dbReference>
<dbReference type="GeneID" id="115256258"/>
<dbReference type="Gene3D" id="3.40.390.10">
    <property type="entry name" value="Collagenase (Catalytic Domain)"/>
    <property type="match status" value="1"/>
</dbReference>
<dbReference type="PRINTS" id="PR00138">
    <property type="entry name" value="MATRIXIN"/>
</dbReference>
<comment type="similarity">
    <text evidence="2">Belongs to the peptidase M10A family.</text>
</comment>
<feature type="repeat" description="Hemopexin" evidence="13">
    <location>
        <begin position="422"/>
        <end position="466"/>
    </location>
</feature>
<dbReference type="InterPro" id="IPR036365">
    <property type="entry name" value="PGBD-like_sf"/>
</dbReference>
<keyword evidence="12" id="KW-1015">Disulfide bond</keyword>
<keyword evidence="10" id="KW-0482">Metalloprotease</keyword>
<dbReference type="InterPro" id="IPR021190">
    <property type="entry name" value="Pept_M10A"/>
</dbReference>
<evidence type="ECO:0000256" key="3">
    <source>
        <dbReference type="ARBA" id="ARBA00022670"/>
    </source>
</evidence>
<keyword evidence="7" id="KW-0378">Hydrolase</keyword>
<dbReference type="InterPro" id="IPR018486">
    <property type="entry name" value="Hemopexin_CS"/>
</dbReference>
<keyword evidence="16" id="KW-1185">Reference proteome</keyword>
<evidence type="ECO:0000313" key="16">
    <source>
        <dbReference type="Proteomes" id="UP000069940"/>
    </source>
</evidence>
<keyword evidence="6" id="KW-0677">Repeat</keyword>